<keyword evidence="3" id="KW-1185">Reference proteome</keyword>
<feature type="signal peptide" evidence="1">
    <location>
        <begin position="1"/>
        <end position="17"/>
    </location>
</feature>
<evidence type="ECO:0000313" key="3">
    <source>
        <dbReference type="Proteomes" id="UP001201163"/>
    </source>
</evidence>
<protein>
    <submittedName>
        <fullName evidence="2">Uncharacterized protein</fullName>
    </submittedName>
</protein>
<evidence type="ECO:0000256" key="1">
    <source>
        <dbReference type="SAM" id="SignalP"/>
    </source>
</evidence>
<sequence length="255" mass="28762">MLIISILLFASQISVFACEGECIVGITRAWLDNYTLPIDTVFHKLAKQITQKLLPPENHDDPMTFFHPILTTYQDTSYDDMRTAIFPSYFHGKCQRNGVEPHGCPNPNCPVVCGTPGSLVHFYPTLRFIAFKSTRDTLQTLCSPNSDEYKKTEQAVAQAAITTRKSGSKQRRMWMSSDRAARGVEGELAHGVPLGKSFQYMRKREEDVRKEFREIMKQVPVLLEKACGGKPTEDASGLPDCSWEEAMKAYILSFP</sequence>
<dbReference type="AlphaFoldDB" id="A0AAD4QAH6"/>
<evidence type="ECO:0000313" key="2">
    <source>
        <dbReference type="EMBL" id="KAH8996344.1"/>
    </source>
</evidence>
<comment type="caution">
    <text evidence="2">The sequence shown here is derived from an EMBL/GenBank/DDBJ whole genome shotgun (WGS) entry which is preliminary data.</text>
</comment>
<accession>A0AAD4QAH6</accession>
<dbReference type="Proteomes" id="UP001201163">
    <property type="component" value="Unassembled WGS sequence"/>
</dbReference>
<name>A0AAD4QAH6_9AGAM</name>
<feature type="chain" id="PRO_5042175581" evidence="1">
    <location>
        <begin position="18"/>
        <end position="255"/>
    </location>
</feature>
<gene>
    <name evidence="2" type="ORF">EDB92DRAFT_1596095</name>
</gene>
<proteinExistence type="predicted"/>
<organism evidence="2 3">
    <name type="scientific">Lactarius akahatsu</name>
    <dbReference type="NCBI Taxonomy" id="416441"/>
    <lineage>
        <taxon>Eukaryota</taxon>
        <taxon>Fungi</taxon>
        <taxon>Dikarya</taxon>
        <taxon>Basidiomycota</taxon>
        <taxon>Agaricomycotina</taxon>
        <taxon>Agaricomycetes</taxon>
        <taxon>Russulales</taxon>
        <taxon>Russulaceae</taxon>
        <taxon>Lactarius</taxon>
    </lineage>
</organism>
<reference evidence="2" key="1">
    <citation type="submission" date="2022-01" db="EMBL/GenBank/DDBJ databases">
        <title>Comparative genomics reveals a dynamic genome evolution in the ectomycorrhizal milk-cap (Lactarius) mushrooms.</title>
        <authorList>
            <consortium name="DOE Joint Genome Institute"/>
            <person name="Lebreton A."/>
            <person name="Tang N."/>
            <person name="Kuo A."/>
            <person name="LaButti K."/>
            <person name="Drula E."/>
            <person name="Barry K."/>
            <person name="Clum A."/>
            <person name="Lipzen A."/>
            <person name="Mousain D."/>
            <person name="Ng V."/>
            <person name="Wang R."/>
            <person name="Wang X."/>
            <person name="Dai Y."/>
            <person name="Henrissat B."/>
            <person name="Grigoriev I.V."/>
            <person name="Guerin-Laguette A."/>
            <person name="Yu F."/>
            <person name="Martin F.M."/>
        </authorList>
    </citation>
    <scope>NUCLEOTIDE SEQUENCE</scope>
    <source>
        <strain evidence="2">QP</strain>
    </source>
</reference>
<keyword evidence="1" id="KW-0732">Signal</keyword>
<dbReference type="EMBL" id="JAKELL010000009">
    <property type="protein sequence ID" value="KAH8996344.1"/>
    <property type="molecule type" value="Genomic_DNA"/>
</dbReference>